<evidence type="ECO:0000313" key="1">
    <source>
        <dbReference type="EMBL" id="MBX06565.1"/>
    </source>
</evidence>
<dbReference type="EMBL" id="GGEC01026081">
    <property type="protein sequence ID" value="MBX06565.1"/>
    <property type="molecule type" value="Transcribed_RNA"/>
</dbReference>
<sequence length="26" mass="2882">MGTLVSPETGKHTAQFFHEVLPLQDV</sequence>
<protein>
    <submittedName>
        <fullName evidence="1">Uncharacterized protein MANES_03G033900</fullName>
    </submittedName>
</protein>
<dbReference type="AlphaFoldDB" id="A0A2P2KLH3"/>
<proteinExistence type="predicted"/>
<reference evidence="1" key="1">
    <citation type="submission" date="2018-02" db="EMBL/GenBank/DDBJ databases">
        <title>Rhizophora mucronata_Transcriptome.</title>
        <authorList>
            <person name="Meera S.P."/>
            <person name="Sreeshan A."/>
            <person name="Augustine A."/>
        </authorList>
    </citation>
    <scope>NUCLEOTIDE SEQUENCE</scope>
    <source>
        <tissue evidence="1">Leaf</tissue>
    </source>
</reference>
<accession>A0A2P2KLH3</accession>
<name>A0A2P2KLH3_RHIMU</name>
<organism evidence="1">
    <name type="scientific">Rhizophora mucronata</name>
    <name type="common">Asiatic mangrove</name>
    <dbReference type="NCBI Taxonomy" id="61149"/>
    <lineage>
        <taxon>Eukaryota</taxon>
        <taxon>Viridiplantae</taxon>
        <taxon>Streptophyta</taxon>
        <taxon>Embryophyta</taxon>
        <taxon>Tracheophyta</taxon>
        <taxon>Spermatophyta</taxon>
        <taxon>Magnoliopsida</taxon>
        <taxon>eudicotyledons</taxon>
        <taxon>Gunneridae</taxon>
        <taxon>Pentapetalae</taxon>
        <taxon>rosids</taxon>
        <taxon>fabids</taxon>
        <taxon>Malpighiales</taxon>
        <taxon>Rhizophoraceae</taxon>
        <taxon>Rhizophora</taxon>
    </lineage>
</organism>